<feature type="transmembrane region" description="Helical" evidence="10">
    <location>
        <begin position="100"/>
        <end position="121"/>
    </location>
</feature>
<feature type="transmembrane region" description="Helical" evidence="10">
    <location>
        <begin position="430"/>
        <end position="448"/>
    </location>
</feature>
<accession>A0A6J1AB08</accession>
<dbReference type="OrthoDB" id="504708at2759"/>
<comment type="caution">
    <text evidence="10">Lacks conserved residue(s) required for the propagation of feature annotation.</text>
</comment>
<evidence type="ECO:0000259" key="12">
    <source>
        <dbReference type="Pfam" id="PF22776"/>
    </source>
</evidence>
<dbReference type="Pfam" id="PF02705">
    <property type="entry name" value="K_trans"/>
    <property type="match status" value="1"/>
</dbReference>
<evidence type="ECO:0000256" key="10">
    <source>
        <dbReference type="RuleBase" id="RU321113"/>
    </source>
</evidence>
<feature type="transmembrane region" description="Helical" evidence="10">
    <location>
        <begin position="225"/>
        <end position="244"/>
    </location>
</feature>
<evidence type="ECO:0000256" key="4">
    <source>
        <dbReference type="ARBA" id="ARBA00022538"/>
    </source>
</evidence>
<dbReference type="Proteomes" id="UP000504621">
    <property type="component" value="Unplaced"/>
</dbReference>
<dbReference type="InterPro" id="IPR053951">
    <property type="entry name" value="K_trans_N"/>
</dbReference>
<dbReference type="PANTHER" id="PTHR30540">
    <property type="entry name" value="OSMOTIC STRESS POTASSIUM TRANSPORTER"/>
    <property type="match status" value="1"/>
</dbReference>
<dbReference type="InterPro" id="IPR003855">
    <property type="entry name" value="K+_transporter"/>
</dbReference>
<organism evidence="13 14">
    <name type="scientific">Herrania umbratica</name>
    <dbReference type="NCBI Taxonomy" id="108875"/>
    <lineage>
        <taxon>Eukaryota</taxon>
        <taxon>Viridiplantae</taxon>
        <taxon>Streptophyta</taxon>
        <taxon>Embryophyta</taxon>
        <taxon>Tracheophyta</taxon>
        <taxon>Spermatophyta</taxon>
        <taxon>Magnoliopsida</taxon>
        <taxon>eudicotyledons</taxon>
        <taxon>Gunneridae</taxon>
        <taxon>Pentapetalae</taxon>
        <taxon>rosids</taxon>
        <taxon>malvids</taxon>
        <taxon>Malvales</taxon>
        <taxon>Malvaceae</taxon>
        <taxon>Byttnerioideae</taxon>
        <taxon>Herrania</taxon>
    </lineage>
</organism>
<dbReference type="GO" id="GO:0005886">
    <property type="term" value="C:plasma membrane"/>
    <property type="evidence" value="ECO:0007669"/>
    <property type="project" value="UniProtKB-SubCell"/>
</dbReference>
<feature type="transmembrane region" description="Helical" evidence="10">
    <location>
        <begin position="187"/>
        <end position="205"/>
    </location>
</feature>
<evidence type="ECO:0000256" key="8">
    <source>
        <dbReference type="ARBA" id="ARBA00023065"/>
    </source>
</evidence>
<keyword evidence="6 10" id="KW-0630">Potassium</keyword>
<keyword evidence="5 10" id="KW-0812">Transmembrane</keyword>
<feature type="transmembrane region" description="Helical" evidence="10">
    <location>
        <begin position="301"/>
        <end position="321"/>
    </location>
</feature>
<evidence type="ECO:0000256" key="2">
    <source>
        <dbReference type="ARBA" id="ARBA00008440"/>
    </source>
</evidence>
<feature type="domain" description="K+ potassium transporter C-terminal" evidence="12">
    <location>
        <begin position="562"/>
        <end position="810"/>
    </location>
</feature>
<evidence type="ECO:0000259" key="11">
    <source>
        <dbReference type="Pfam" id="PF02705"/>
    </source>
</evidence>
<feature type="transmembrane region" description="Helical" evidence="10">
    <location>
        <begin position="482"/>
        <end position="505"/>
    </location>
</feature>
<name>A0A6J1AB08_9ROSI</name>
<evidence type="ECO:0000256" key="7">
    <source>
        <dbReference type="ARBA" id="ARBA00022989"/>
    </source>
</evidence>
<dbReference type="Pfam" id="PF22776">
    <property type="entry name" value="K_trans_C"/>
    <property type="match status" value="1"/>
</dbReference>
<evidence type="ECO:0000313" key="13">
    <source>
        <dbReference type="Proteomes" id="UP000504621"/>
    </source>
</evidence>
<gene>
    <name evidence="14" type="primary">LOC110416471</name>
</gene>
<feature type="transmembrane region" description="Helical" evidence="10">
    <location>
        <begin position="511"/>
        <end position="531"/>
    </location>
</feature>
<keyword evidence="4 10" id="KW-0633">Potassium transport</keyword>
<feature type="domain" description="K+ potassium transporter integral membrane" evidence="11">
    <location>
        <begin position="66"/>
        <end position="547"/>
    </location>
</feature>
<evidence type="ECO:0000256" key="6">
    <source>
        <dbReference type="ARBA" id="ARBA00022958"/>
    </source>
</evidence>
<evidence type="ECO:0000256" key="1">
    <source>
        <dbReference type="ARBA" id="ARBA00004651"/>
    </source>
</evidence>
<dbReference type="GeneID" id="110416471"/>
<dbReference type="GO" id="GO:0015079">
    <property type="term" value="F:potassium ion transmembrane transporter activity"/>
    <property type="evidence" value="ECO:0007669"/>
    <property type="project" value="UniProtKB-UniRule"/>
</dbReference>
<comment type="subcellular location">
    <subcellularLocation>
        <location evidence="1">Cell membrane</location>
        <topology evidence="1">Multi-pass membrane protein</topology>
    </subcellularLocation>
    <subcellularLocation>
        <location evidence="10">Membrane</location>
        <topology evidence="10">Multi-pass membrane protein</topology>
    </subcellularLocation>
</comment>
<feature type="transmembrane region" description="Helical" evidence="10">
    <location>
        <begin position="454"/>
        <end position="475"/>
    </location>
</feature>
<feature type="transmembrane region" description="Helical" evidence="10">
    <location>
        <begin position="333"/>
        <end position="353"/>
    </location>
</feature>
<keyword evidence="13" id="KW-1185">Reference proteome</keyword>
<dbReference type="RefSeq" id="XP_021284148.1">
    <property type="nucleotide sequence ID" value="XM_021428473.1"/>
</dbReference>
<evidence type="ECO:0000256" key="5">
    <source>
        <dbReference type="ARBA" id="ARBA00022692"/>
    </source>
</evidence>
<comment type="similarity">
    <text evidence="2 10">Belongs to the HAK/KUP transporter (TC 2.A.72.3) family.</text>
</comment>
<reference evidence="14" key="1">
    <citation type="submission" date="2025-08" db="UniProtKB">
        <authorList>
            <consortium name="RefSeq"/>
        </authorList>
    </citation>
    <scope>IDENTIFICATION</scope>
    <source>
        <tissue evidence="14">Leaf</tissue>
    </source>
</reference>
<keyword evidence="3" id="KW-0813">Transport</keyword>
<dbReference type="InterPro" id="IPR053952">
    <property type="entry name" value="K_trans_C"/>
</dbReference>
<sequence>MAENAEKVEEIEMTTEADNKNRLKDRKFSWAKLRRVDSLNLEAGRLSFSSSKATHSKVDWTTTLSLAFQSIGVVYGDIGTSPLYVYSSTFPDGIGDQDNLIAVLSLIIYSIILIPFFKYAFVVLRANDNGEGGTFALYSLLCRHLKVSLIPNQQPEDRELSNYQLDTPSSQLKRAYKIRGKIENSKLAKVLLFLVTILGTSMVIGDGVLTPSISVLSAVSGIKSLGQDAVVGISVVILIILFSVQRFGTDRVGYSFAPIICLWFAFLSGIGLYNLFTYGWGVLRAFNPFYIVQYFKRRGKHGWVSLGGVVLCITGTEAMFADLGHFSVRAIQMSFSGVALPSLLIAYCGQAAYLTKHPNDVEDTFYKSIPNPLYWPTFVVAVAAAIIASQAMISGAFSIISQSLSLGCFPRVKVVHTSVKYEGQVYIPDVNYMLMIACVIVTVVFKTTEKIGNAYGIAVVAVMVITTGMMTLIMLVIWKINILWVVLFCVFFGVVEAVYLSSALYKFVQGGYLPLAFSLVLMTIMGIWHYVHQKRYDFELQNKVSNEFIKQLAVDPRIRRMPGMGLLYSELVQGIPPIFPHFISSIPSIHSVLVFVSIKKLPISRVALEERFLFRQVEPREYRMFRCVVRYGYQDVMGSAEGFERQLVEKLKEFIRHECFIAEGRAAEQLPAPEEPQSSTLLVNEGKAKGTSKSTVFVEESLNQLNSSRVSSASIQSFNAAKSTNSSSRIISAPIQGAEEEMQFVQKAMDEGVVYLLGEAEVMAKQNSSFIKKIIVDYVYSFLRKNFRQGETVLVIPHTRLLRVGMTYEI</sequence>
<dbReference type="NCBIfam" id="TIGR00794">
    <property type="entry name" value="kup"/>
    <property type="match status" value="1"/>
</dbReference>
<protein>
    <recommendedName>
        <fullName evidence="10">Potassium transporter</fullName>
    </recommendedName>
</protein>
<feature type="transmembrane region" description="Helical" evidence="10">
    <location>
        <begin position="373"/>
        <end position="393"/>
    </location>
</feature>
<keyword evidence="8 10" id="KW-0406">Ion transport</keyword>
<comment type="function">
    <text evidence="10">Potassium transporter.</text>
</comment>
<feature type="transmembrane region" description="Helical" evidence="10">
    <location>
        <begin position="256"/>
        <end position="281"/>
    </location>
</feature>
<dbReference type="PANTHER" id="PTHR30540:SF94">
    <property type="entry name" value="POTASSIUM TRANSPORTER 5"/>
    <property type="match status" value="1"/>
</dbReference>
<dbReference type="AlphaFoldDB" id="A0A6J1AB08"/>
<evidence type="ECO:0000256" key="3">
    <source>
        <dbReference type="ARBA" id="ARBA00022448"/>
    </source>
</evidence>
<evidence type="ECO:0000313" key="14">
    <source>
        <dbReference type="RefSeq" id="XP_021284148.1"/>
    </source>
</evidence>
<proteinExistence type="inferred from homology"/>
<evidence type="ECO:0000256" key="9">
    <source>
        <dbReference type="ARBA" id="ARBA00023136"/>
    </source>
</evidence>
<keyword evidence="7 10" id="KW-1133">Transmembrane helix</keyword>
<keyword evidence="9 10" id="KW-0472">Membrane</keyword>